<feature type="transmembrane region" description="Helical" evidence="7">
    <location>
        <begin position="296"/>
        <end position="324"/>
    </location>
</feature>
<feature type="domain" description="ABC3 transporter permease C-terminal" evidence="8">
    <location>
        <begin position="304"/>
        <end position="430"/>
    </location>
</feature>
<evidence type="ECO:0000256" key="4">
    <source>
        <dbReference type="ARBA" id="ARBA00022989"/>
    </source>
</evidence>
<feature type="transmembrane region" description="Helical" evidence="7">
    <location>
        <begin position="846"/>
        <end position="867"/>
    </location>
</feature>
<reference evidence="10" key="1">
    <citation type="journal article" date="2019" name="Int. J. Syst. Evol. Microbiol.">
        <title>The Global Catalogue of Microorganisms (GCM) 10K type strain sequencing project: providing services to taxonomists for standard genome sequencing and annotation.</title>
        <authorList>
            <consortium name="The Broad Institute Genomics Platform"/>
            <consortium name="The Broad Institute Genome Sequencing Center for Infectious Disease"/>
            <person name="Wu L."/>
            <person name="Ma J."/>
        </authorList>
    </citation>
    <scope>NUCLEOTIDE SEQUENCE [LARGE SCALE GENOMIC DNA]</scope>
    <source>
        <strain evidence="10">JCM 13006</strain>
    </source>
</reference>
<dbReference type="Proteomes" id="UP001501752">
    <property type="component" value="Unassembled WGS sequence"/>
</dbReference>
<keyword evidence="4 7" id="KW-1133">Transmembrane helix</keyword>
<evidence type="ECO:0000256" key="5">
    <source>
        <dbReference type="ARBA" id="ARBA00023136"/>
    </source>
</evidence>
<gene>
    <name evidence="9" type="ORF">GCM10023235_05210</name>
</gene>
<keyword evidence="3 7" id="KW-0812">Transmembrane</keyword>
<feature type="transmembrane region" description="Helical" evidence="7">
    <location>
        <begin position="6"/>
        <end position="25"/>
    </location>
</feature>
<dbReference type="RefSeq" id="WP_345695112.1">
    <property type="nucleotide sequence ID" value="NZ_BAABIS010000001.1"/>
</dbReference>
<evidence type="ECO:0000256" key="3">
    <source>
        <dbReference type="ARBA" id="ARBA00022692"/>
    </source>
</evidence>
<keyword evidence="10" id="KW-1185">Reference proteome</keyword>
<feature type="transmembrane region" description="Helical" evidence="7">
    <location>
        <begin position="894"/>
        <end position="918"/>
    </location>
</feature>
<protein>
    <recommendedName>
        <fullName evidence="8">ABC3 transporter permease C-terminal domain-containing protein</fullName>
    </recommendedName>
</protein>
<dbReference type="PANTHER" id="PTHR30572:SF4">
    <property type="entry name" value="ABC TRANSPORTER PERMEASE YTRF"/>
    <property type="match status" value="1"/>
</dbReference>
<evidence type="ECO:0000256" key="1">
    <source>
        <dbReference type="ARBA" id="ARBA00004651"/>
    </source>
</evidence>
<evidence type="ECO:0000259" key="8">
    <source>
        <dbReference type="Pfam" id="PF02687"/>
    </source>
</evidence>
<keyword evidence="2" id="KW-1003">Cell membrane</keyword>
<feature type="transmembrane region" description="Helical" evidence="7">
    <location>
        <begin position="938"/>
        <end position="957"/>
    </location>
</feature>
<feature type="transmembrane region" description="Helical" evidence="7">
    <location>
        <begin position="590"/>
        <end position="610"/>
    </location>
</feature>
<dbReference type="InterPro" id="IPR050250">
    <property type="entry name" value="Macrolide_Exporter_MacB"/>
</dbReference>
<evidence type="ECO:0000256" key="2">
    <source>
        <dbReference type="ARBA" id="ARBA00022475"/>
    </source>
</evidence>
<dbReference type="InterPro" id="IPR003838">
    <property type="entry name" value="ABC3_permease_C"/>
</dbReference>
<dbReference type="Pfam" id="PF02687">
    <property type="entry name" value="FtsX"/>
    <property type="match status" value="2"/>
</dbReference>
<organism evidence="9 10">
    <name type="scientific">Kitasatospora terrestris</name>
    <dbReference type="NCBI Taxonomy" id="258051"/>
    <lineage>
        <taxon>Bacteria</taxon>
        <taxon>Bacillati</taxon>
        <taxon>Actinomycetota</taxon>
        <taxon>Actinomycetes</taxon>
        <taxon>Kitasatosporales</taxon>
        <taxon>Streptomycetaceae</taxon>
        <taxon>Kitasatospora</taxon>
    </lineage>
</organism>
<feature type="transmembrane region" description="Helical" evidence="7">
    <location>
        <begin position="451"/>
        <end position="470"/>
    </location>
</feature>
<feature type="transmembrane region" description="Helical" evidence="7">
    <location>
        <begin position="395"/>
        <end position="420"/>
    </location>
</feature>
<feature type="transmembrane region" description="Helical" evidence="7">
    <location>
        <begin position="503"/>
        <end position="523"/>
    </location>
</feature>
<evidence type="ECO:0000256" key="6">
    <source>
        <dbReference type="ARBA" id="ARBA00038076"/>
    </source>
</evidence>
<sequence>MYPNLLLPLLGLVGAALLVLLAVALRQPVVRRLAVRQVARRRTEAALVITGSMLGTAIIVGALVVGDTLDFSVRQEAYRTLGPVDERIVATAADGPTIAARLQPLTADPQVDGVLSGEVAQAAAASTAGGRPAAEPRVLAWQLDLDAAGGFGAAGSDPGLAGPTPPPGQVVLNEPLAHALRVGSGQLVTVYLYGQPADFTVARVVPDQGLAGTGLGGRVNRNVFLPAGALDAAARAAGAQPQSVTMVSNRGGVESGEKLTDAVTAGIRTALGQDAGGAAVDTPKHTVLRAAEQTGAALGALFLMIGSFSIIAGALLLVNIFVMLGEERKPQLGMLRAVGLKRSRLVGAFTLEGTLYALAAALPGVALGIGVGWVVALVSAQIFRSWSTGGSGLDIAFAVSPTSLLNGAALGLLIAVAAVAATSVRISRFNVIAAIRDLPAAAARRPRRRRAAVFGALAVLCAVAAVPAVARSQAEQTYLLPALAVAFAVPAARLVWPRRVVTSTAAALVLVWTLAASVVRPGIFDTPSMAVYVIIGTLASFSGVVLVSENQLLLLRPLRPLMNRPTQQGLATRLAAAYPLAKRFRTGSTLVMYTLVVLVLVLLTEISGILNTGIDRSVADATAGYTLRVDYNPQAGQDPLADLTGPARAGQITAVTPLLNARGLATDPGHRTAQPLETAVVGVPDGAATGIAFQERLPGLADDRAVWDALAAHPEYVVLDGFFGATGGPAGKFYAPGDTLTLTDPLTGAGERKTIAGVLNSGLAFYPGNGTSAAVYPLIESARGAAAQFGPQALTAGALVRTAPGTSPDALAPELQGSHLNASLVATPIATDVHRLFAADTAFFRLMQGFLALGLLIGITGLGVVMVRAVRERRRTIGVLRALGCQARTVERAFLWESCFVALEGTVLGCLLGVLTTWLMYQKSSAFAGLNGGFPIEWGAIGLLAAVTFAASLLAALGPARHAARIRPALAVRVPD</sequence>
<feature type="domain" description="ABC3 transporter permease C-terminal" evidence="8">
    <location>
        <begin position="850"/>
        <end position="967"/>
    </location>
</feature>
<evidence type="ECO:0000313" key="10">
    <source>
        <dbReference type="Proteomes" id="UP001501752"/>
    </source>
</evidence>
<accession>A0ABP9DC02</accession>
<dbReference type="EMBL" id="BAABIS010000001">
    <property type="protein sequence ID" value="GAA4833669.1"/>
    <property type="molecule type" value="Genomic_DNA"/>
</dbReference>
<feature type="transmembrane region" description="Helical" evidence="7">
    <location>
        <begin position="345"/>
        <end position="375"/>
    </location>
</feature>
<comment type="similarity">
    <text evidence="6">Belongs to the ABC-4 integral membrane protein family.</text>
</comment>
<comment type="subcellular location">
    <subcellularLocation>
        <location evidence="1">Cell membrane</location>
        <topology evidence="1">Multi-pass membrane protein</topology>
    </subcellularLocation>
</comment>
<keyword evidence="5 7" id="KW-0472">Membrane</keyword>
<feature type="transmembrane region" description="Helical" evidence="7">
    <location>
        <begin position="45"/>
        <end position="65"/>
    </location>
</feature>
<dbReference type="PANTHER" id="PTHR30572">
    <property type="entry name" value="MEMBRANE COMPONENT OF TRANSPORTER-RELATED"/>
    <property type="match status" value="1"/>
</dbReference>
<proteinExistence type="inferred from homology"/>
<comment type="caution">
    <text evidence="9">The sequence shown here is derived from an EMBL/GenBank/DDBJ whole genome shotgun (WGS) entry which is preliminary data.</text>
</comment>
<feature type="transmembrane region" description="Helical" evidence="7">
    <location>
        <begin position="529"/>
        <end position="555"/>
    </location>
</feature>
<evidence type="ECO:0000313" key="9">
    <source>
        <dbReference type="EMBL" id="GAA4833669.1"/>
    </source>
</evidence>
<name>A0ABP9DC02_9ACTN</name>
<evidence type="ECO:0000256" key="7">
    <source>
        <dbReference type="SAM" id="Phobius"/>
    </source>
</evidence>
<feature type="transmembrane region" description="Helical" evidence="7">
    <location>
        <begin position="476"/>
        <end position="496"/>
    </location>
</feature>